<dbReference type="OrthoDB" id="1350056at2"/>
<organism evidence="1 2">
    <name type="scientific">Pararcticibacter amylolyticus</name>
    <dbReference type="NCBI Taxonomy" id="2173175"/>
    <lineage>
        <taxon>Bacteria</taxon>
        <taxon>Pseudomonadati</taxon>
        <taxon>Bacteroidota</taxon>
        <taxon>Sphingobacteriia</taxon>
        <taxon>Sphingobacteriales</taxon>
        <taxon>Sphingobacteriaceae</taxon>
        <taxon>Pararcticibacter</taxon>
    </lineage>
</organism>
<dbReference type="Proteomes" id="UP000245647">
    <property type="component" value="Unassembled WGS sequence"/>
</dbReference>
<proteinExistence type="predicted"/>
<evidence type="ECO:0000313" key="1">
    <source>
        <dbReference type="EMBL" id="PWG78019.1"/>
    </source>
</evidence>
<accession>A0A2U2PA61</accession>
<dbReference type="RefSeq" id="WP_109418427.1">
    <property type="nucleotide sequence ID" value="NZ_QEAS01000040.1"/>
</dbReference>
<evidence type="ECO:0000313" key="2">
    <source>
        <dbReference type="Proteomes" id="UP000245647"/>
    </source>
</evidence>
<dbReference type="AlphaFoldDB" id="A0A2U2PA61"/>
<reference evidence="1 2" key="1">
    <citation type="submission" date="2018-04" db="EMBL/GenBank/DDBJ databases">
        <title>Pedobacter chongqingensis sp. nov., isolated from a rottenly hemp rope.</title>
        <authorList>
            <person name="Cai Y."/>
        </authorList>
    </citation>
    <scope>NUCLEOTIDE SEQUENCE [LARGE SCALE GENOMIC DNA]</scope>
    <source>
        <strain evidence="1 2">FJ4-8</strain>
    </source>
</reference>
<comment type="caution">
    <text evidence="1">The sequence shown here is derived from an EMBL/GenBank/DDBJ whole genome shotgun (WGS) entry which is preliminary data.</text>
</comment>
<name>A0A2U2PA61_9SPHI</name>
<protein>
    <submittedName>
        <fullName evidence="1">Uncharacterized protein</fullName>
    </submittedName>
</protein>
<sequence>MDILKPGNILRIPDYEFENGGEPRDKYLIVVDVSSEISLLLRVLTTSQIHVPEEKIMHGCRNEPENGLHYFMFEKERCIGTLAQSDFSFYKHTFILFRNNIKDLPIAPFILKYQGVAEHVCTLHAEEFARLKKCIRQNGRMADRSAKRNFPHLF</sequence>
<dbReference type="EMBL" id="QEAS01000040">
    <property type="protein sequence ID" value="PWG78019.1"/>
    <property type="molecule type" value="Genomic_DNA"/>
</dbReference>
<keyword evidence="2" id="KW-1185">Reference proteome</keyword>
<gene>
    <name evidence="1" type="ORF">DDR33_24455</name>
</gene>